<evidence type="ECO:0000256" key="5">
    <source>
        <dbReference type="ARBA" id="ARBA00023136"/>
    </source>
</evidence>
<dbReference type="GO" id="GO:0140268">
    <property type="term" value="C:endoplasmic reticulum-plasma membrane contact site"/>
    <property type="evidence" value="ECO:0007669"/>
    <property type="project" value="TreeGrafter"/>
</dbReference>
<dbReference type="InParanoid" id="A8N3J2"/>
<keyword evidence="6" id="KW-0175">Coiled coil</keyword>
<dbReference type="GO" id="GO:0032541">
    <property type="term" value="C:cortical endoplasmic reticulum"/>
    <property type="evidence" value="ECO:0007669"/>
    <property type="project" value="TreeGrafter"/>
</dbReference>
<dbReference type="EMBL" id="AACS02000001">
    <property type="protein sequence ID" value="EAU92392.2"/>
    <property type="molecule type" value="Genomic_DNA"/>
</dbReference>
<feature type="region of interest" description="Disordered" evidence="7">
    <location>
        <begin position="1104"/>
        <end position="1138"/>
    </location>
</feature>
<dbReference type="GO" id="GO:0032934">
    <property type="term" value="F:sterol binding"/>
    <property type="evidence" value="ECO:0007669"/>
    <property type="project" value="TreeGrafter"/>
</dbReference>
<feature type="compositionally biased region" description="Polar residues" evidence="7">
    <location>
        <begin position="432"/>
        <end position="444"/>
    </location>
</feature>
<comment type="caution">
    <text evidence="10">The sequence shown here is derived from an EMBL/GenBank/DDBJ whole genome shotgun (WGS) entry which is preliminary data.</text>
</comment>
<feature type="region of interest" description="Disordered" evidence="7">
    <location>
        <begin position="666"/>
        <end position="718"/>
    </location>
</feature>
<dbReference type="VEuPathDB" id="FungiDB:CC1G_00611"/>
<dbReference type="InterPro" id="IPR004182">
    <property type="entry name" value="GRAM"/>
</dbReference>
<evidence type="ECO:0000256" key="6">
    <source>
        <dbReference type="SAM" id="Coils"/>
    </source>
</evidence>
<dbReference type="SMART" id="SM00568">
    <property type="entry name" value="GRAM"/>
    <property type="match status" value="1"/>
</dbReference>
<feature type="compositionally biased region" description="Low complexity" evidence="7">
    <location>
        <begin position="12"/>
        <end position="33"/>
    </location>
</feature>
<evidence type="ECO:0000256" key="7">
    <source>
        <dbReference type="SAM" id="MobiDB-lite"/>
    </source>
</evidence>
<proteinExistence type="inferred from homology"/>
<feature type="compositionally biased region" description="Polar residues" evidence="7">
    <location>
        <begin position="162"/>
        <end position="185"/>
    </location>
</feature>
<evidence type="ECO:0000313" key="10">
    <source>
        <dbReference type="EMBL" id="EAU92392.2"/>
    </source>
</evidence>
<feature type="compositionally biased region" description="Low complexity" evidence="7">
    <location>
        <begin position="329"/>
        <end position="339"/>
    </location>
</feature>
<dbReference type="eggNOG" id="KOG1032">
    <property type="taxonomic scope" value="Eukaryota"/>
</dbReference>
<name>A8N3J2_COPC7</name>
<feature type="region of interest" description="Disordered" evidence="7">
    <location>
        <begin position="232"/>
        <end position="271"/>
    </location>
</feature>
<feature type="domain" description="VASt" evidence="9">
    <location>
        <begin position="915"/>
        <end position="1086"/>
    </location>
</feature>
<keyword evidence="3 8" id="KW-0812">Transmembrane</keyword>
<keyword evidence="5 8" id="KW-0472">Membrane</keyword>
<sequence>MAPKFLSKLVKATTPSPATTTTNDDPTTNALTTETKTSKRHSRDRSGSTKSGKSRQPSVDTSSSQSPRTSFQFGFPTLSRNKAASTPLAPKDENNTHIHSNSSSSLHKKGDSVATSPAPPVPPLPETLTVAEGSNAPRSRRNSIISVFGGKNKDKPIVRLQHPSTDTPPSTAHSDPFPTNSTNGDNDIPAVSIVASPSRESLATTSTTLGVTIIPPSPLLYASSLTDTHSGSFDLDQDVEETPVDKQLHDKKEPRDDSQPKSAEDPAPTPVTATAIVTSPTTSTENTSASVLVSFLGRRPRTASISSAISGYITGAVSKPTTPPEDKSTPTTTPTTATTIKANPFQLEENSDDIPPVPSVPDTVDNMARSNHATLAPEHEVQRKSSSRSLNNVPPPLDLNQPNFPTNLLGKRNGHSNHARAATSPPNAFPQEESTGTITDSIVESPTAMKMPEYPTPVTAGSTRDGKSAGAGATTAQSAGNNGGGSGFASLLSPRKVDDDAASIISTSSKMSPDKKRSWKRSMTRKPTGLAGAIAASGLAIANPGVSPVYQAQASPPLVQSVSSGSGRPKSPNASSPYLSKSPSRSATSTGAKSSKSVTSPKSSKSTSGIRKSSGSKSPNPSRAHTINSAGGSRKHHRRPSASAFSDGASSYGGNLSTAGLSEYYSGESDGGVSRISRRRTHSAAGSGNESDTEDETDSSDDDSSEDDDFLDDLNLEDDDMPVTGFAVASNKRNADFHELFPNIPEGDYLIEDYGCALQREILIQGRLYISENHVCFHANIFGWITDLSIPICEIISLEKKMTAFVIPNAIQITTRQAKYSFASFLSRDTTFDVIYNIWRVSRPDDVQSIRSGRGSLEGGSASFISGAGGSATGLAEGAGQSMNGGVVNGAGGAGGKQGVTRKATQCGCGREGRHYTETALEAVFPGSPEKIHNLIFASGFIKEFLVTDQKVLDIQMSDWMPVQPGSKLLSRNMSYIKPLNASMGPKQTKCEIKDEIEHIDFDQYVSTITSTRTPDVPSGGVFTVKTRTCIMWASPISSRVIVTTQVEWTGRSFIKGIIERSAIDGQKAFHSDLEKGMRAYIQEHKSEFVPEGMDASVLDAAPAEEKPSETAPGVEGAKTKEADLSEEARNKQREHERNRRAFQWALDTFDGAFEVAQRSTKGAVELVRDAWDQSSSTTILYFVIVILVISNLYTLVRMGKKEEIGRRKEMMKAEERERWVQSVVMTLWEELASGKKDPFALRDRYPNAPVRLQPAESPRAEDTPVVVVVEPTSSETSNPLSWKEELAHLQETLATVEERVRTIKASIAELENLNLNQLD</sequence>
<evidence type="ECO:0000256" key="4">
    <source>
        <dbReference type="ARBA" id="ARBA00022989"/>
    </source>
</evidence>
<dbReference type="PANTHER" id="PTHR23319:SF4">
    <property type="entry name" value="GRAM DOMAIN CONTAINING 1B, ISOFORM E"/>
    <property type="match status" value="1"/>
</dbReference>
<dbReference type="PROSITE" id="PS51778">
    <property type="entry name" value="VAST"/>
    <property type="match status" value="1"/>
</dbReference>
<evidence type="ECO:0000313" key="11">
    <source>
        <dbReference type="Proteomes" id="UP000001861"/>
    </source>
</evidence>
<dbReference type="GO" id="GO:0032366">
    <property type="term" value="P:intracellular sterol transport"/>
    <property type="evidence" value="ECO:0007669"/>
    <property type="project" value="TreeGrafter"/>
</dbReference>
<feature type="compositionally biased region" description="Polar residues" evidence="7">
    <location>
        <begin position="619"/>
        <end position="631"/>
    </location>
</feature>
<dbReference type="InterPro" id="IPR031968">
    <property type="entry name" value="VASt"/>
</dbReference>
<dbReference type="HOGENOM" id="CLU_007694_0_0_1"/>
<gene>
    <name evidence="10" type="ORF">CC1G_00611</name>
</gene>
<dbReference type="GO" id="GO:0005789">
    <property type="term" value="C:endoplasmic reticulum membrane"/>
    <property type="evidence" value="ECO:0007669"/>
    <property type="project" value="TreeGrafter"/>
</dbReference>
<feature type="compositionally biased region" description="Basic and acidic residues" evidence="7">
    <location>
        <begin position="243"/>
        <end position="264"/>
    </location>
</feature>
<feature type="compositionally biased region" description="Acidic residues" evidence="7">
    <location>
        <begin position="691"/>
        <end position="718"/>
    </location>
</feature>
<dbReference type="KEGG" id="cci:CC1G_00611"/>
<dbReference type="GO" id="GO:0120015">
    <property type="term" value="F:sterol transfer activity"/>
    <property type="evidence" value="ECO:0007669"/>
    <property type="project" value="TreeGrafter"/>
</dbReference>
<dbReference type="InterPro" id="IPR011993">
    <property type="entry name" value="PH-like_dom_sf"/>
</dbReference>
<evidence type="ECO:0000256" key="8">
    <source>
        <dbReference type="SAM" id="Phobius"/>
    </source>
</evidence>
<feature type="region of interest" description="Disordered" evidence="7">
    <location>
        <begin position="314"/>
        <end position="339"/>
    </location>
</feature>
<comment type="similarity">
    <text evidence="2">Belongs to the YSP2 family.</text>
</comment>
<accession>A8N3J2</accession>
<feature type="region of interest" description="Disordered" evidence="7">
    <location>
        <begin position="558"/>
        <end position="653"/>
    </location>
</feature>
<evidence type="ECO:0000256" key="1">
    <source>
        <dbReference type="ARBA" id="ARBA00004167"/>
    </source>
</evidence>
<evidence type="ECO:0000256" key="3">
    <source>
        <dbReference type="ARBA" id="ARBA00022692"/>
    </source>
</evidence>
<dbReference type="GO" id="GO:0005739">
    <property type="term" value="C:mitochondrion"/>
    <property type="evidence" value="ECO:0007669"/>
    <property type="project" value="TreeGrafter"/>
</dbReference>
<dbReference type="Proteomes" id="UP000001861">
    <property type="component" value="Unassembled WGS sequence"/>
</dbReference>
<dbReference type="Gene3D" id="2.30.29.30">
    <property type="entry name" value="Pleckstrin-homology domain (PH domain)/Phosphotyrosine-binding domain (PTB)"/>
    <property type="match status" value="1"/>
</dbReference>
<keyword evidence="4 8" id="KW-1133">Transmembrane helix</keyword>
<feature type="compositionally biased region" description="Low complexity" evidence="7">
    <location>
        <begin position="575"/>
        <end position="618"/>
    </location>
</feature>
<feature type="region of interest" description="Disordered" evidence="7">
    <location>
        <begin position="375"/>
        <end position="526"/>
    </location>
</feature>
<feature type="compositionally biased region" description="Polar residues" evidence="7">
    <location>
        <begin position="48"/>
        <end position="84"/>
    </location>
</feature>
<dbReference type="PANTHER" id="PTHR23319">
    <property type="entry name" value="GRAM DOMAIN CONTAINING 1B, ISOFORM E"/>
    <property type="match status" value="1"/>
</dbReference>
<feature type="compositionally biased region" description="Low complexity" evidence="7">
    <location>
        <begin position="468"/>
        <end position="480"/>
    </location>
</feature>
<feature type="transmembrane region" description="Helical" evidence="8">
    <location>
        <begin position="1179"/>
        <end position="1197"/>
    </location>
</feature>
<dbReference type="OMA" id="CEIKDEM"/>
<evidence type="ECO:0000256" key="2">
    <source>
        <dbReference type="ARBA" id="ARBA00006582"/>
    </source>
</evidence>
<feature type="compositionally biased region" description="Basic and acidic residues" evidence="7">
    <location>
        <begin position="1118"/>
        <end position="1138"/>
    </location>
</feature>
<comment type="subcellular location">
    <subcellularLocation>
        <location evidence="1">Membrane</location>
        <topology evidence="1">Single-pass membrane protein</topology>
    </subcellularLocation>
</comment>
<reference evidence="10 11" key="1">
    <citation type="journal article" date="2010" name="Proc. Natl. Acad. Sci. U.S.A.">
        <title>Insights into evolution of multicellular fungi from the assembled chromosomes of the mushroom Coprinopsis cinerea (Coprinus cinereus).</title>
        <authorList>
            <person name="Stajich J.E."/>
            <person name="Wilke S.K."/>
            <person name="Ahren D."/>
            <person name="Au C.H."/>
            <person name="Birren B.W."/>
            <person name="Borodovsky M."/>
            <person name="Burns C."/>
            <person name="Canback B."/>
            <person name="Casselton L.A."/>
            <person name="Cheng C.K."/>
            <person name="Deng J."/>
            <person name="Dietrich F.S."/>
            <person name="Fargo D.C."/>
            <person name="Farman M.L."/>
            <person name="Gathman A.C."/>
            <person name="Goldberg J."/>
            <person name="Guigo R."/>
            <person name="Hoegger P.J."/>
            <person name="Hooker J.B."/>
            <person name="Huggins A."/>
            <person name="James T.Y."/>
            <person name="Kamada T."/>
            <person name="Kilaru S."/>
            <person name="Kodira C."/>
            <person name="Kues U."/>
            <person name="Kupfer D."/>
            <person name="Kwan H.S."/>
            <person name="Lomsadze A."/>
            <person name="Li W."/>
            <person name="Lilly W.W."/>
            <person name="Ma L.J."/>
            <person name="Mackey A.J."/>
            <person name="Manning G."/>
            <person name="Martin F."/>
            <person name="Muraguchi H."/>
            <person name="Natvig D.O."/>
            <person name="Palmerini H."/>
            <person name="Ramesh M.A."/>
            <person name="Rehmeyer C.J."/>
            <person name="Roe B.A."/>
            <person name="Shenoy N."/>
            <person name="Stanke M."/>
            <person name="Ter-Hovhannisyan V."/>
            <person name="Tunlid A."/>
            <person name="Velagapudi R."/>
            <person name="Vision T.J."/>
            <person name="Zeng Q."/>
            <person name="Zolan M.E."/>
            <person name="Pukkila P.J."/>
        </authorList>
    </citation>
    <scope>NUCLEOTIDE SEQUENCE [LARGE SCALE GENOMIC DNA]</scope>
    <source>
        <strain evidence="11">Okayama-7 / 130 / ATCC MYA-4618 / FGSC 9003</strain>
    </source>
</reference>
<dbReference type="Pfam" id="PF16016">
    <property type="entry name" value="VASt"/>
    <property type="match status" value="1"/>
</dbReference>
<dbReference type="OrthoDB" id="2162691at2759"/>
<dbReference type="STRING" id="240176.A8N3J2"/>
<feature type="region of interest" description="Disordered" evidence="7">
    <location>
        <begin position="1"/>
        <end position="190"/>
    </location>
</feature>
<evidence type="ECO:0000259" key="9">
    <source>
        <dbReference type="PROSITE" id="PS51778"/>
    </source>
</evidence>
<dbReference type="Pfam" id="PF02893">
    <property type="entry name" value="GRAM"/>
    <property type="match status" value="1"/>
</dbReference>
<keyword evidence="11" id="KW-1185">Reference proteome</keyword>
<dbReference type="GO" id="GO:0005886">
    <property type="term" value="C:plasma membrane"/>
    <property type="evidence" value="ECO:0007669"/>
    <property type="project" value="TreeGrafter"/>
</dbReference>
<organism evidence="10 11">
    <name type="scientific">Coprinopsis cinerea (strain Okayama-7 / 130 / ATCC MYA-4618 / FGSC 9003)</name>
    <name type="common">Inky cap fungus</name>
    <name type="synonym">Hormographiella aspergillata</name>
    <dbReference type="NCBI Taxonomy" id="240176"/>
    <lineage>
        <taxon>Eukaryota</taxon>
        <taxon>Fungi</taxon>
        <taxon>Dikarya</taxon>
        <taxon>Basidiomycota</taxon>
        <taxon>Agaricomycotina</taxon>
        <taxon>Agaricomycetes</taxon>
        <taxon>Agaricomycetidae</taxon>
        <taxon>Agaricales</taxon>
        <taxon>Agaricineae</taxon>
        <taxon>Psathyrellaceae</taxon>
        <taxon>Coprinopsis</taxon>
    </lineage>
</organism>
<dbReference type="CDD" id="cd13220">
    <property type="entry name" value="PH-GRAM_GRAMDC"/>
    <property type="match status" value="1"/>
</dbReference>
<dbReference type="InterPro" id="IPR051482">
    <property type="entry name" value="Cholesterol_transport"/>
</dbReference>
<dbReference type="GeneID" id="6005861"/>
<feature type="coiled-coil region" evidence="6">
    <location>
        <begin position="1287"/>
        <end position="1314"/>
    </location>
</feature>
<protein>
    <recommendedName>
        <fullName evidence="9">VASt domain-containing protein</fullName>
    </recommendedName>
</protein>
<dbReference type="RefSeq" id="XP_001829432.2">
    <property type="nucleotide sequence ID" value="XM_001829380.2"/>
</dbReference>